<name>A0A2M6T133_9BACT</name>
<dbReference type="GO" id="GO:0005829">
    <property type="term" value="C:cytosol"/>
    <property type="evidence" value="ECO:0007669"/>
    <property type="project" value="TreeGrafter"/>
</dbReference>
<dbReference type="CDD" id="cd00438">
    <property type="entry name" value="cupin_RmlC"/>
    <property type="match status" value="1"/>
</dbReference>
<dbReference type="PANTHER" id="PTHR21047">
    <property type="entry name" value="DTDP-6-DEOXY-D-GLUCOSE-3,5 EPIMERASE"/>
    <property type="match status" value="1"/>
</dbReference>
<dbReference type="GO" id="GO:0000271">
    <property type="term" value="P:polysaccharide biosynthetic process"/>
    <property type="evidence" value="ECO:0007669"/>
    <property type="project" value="TreeGrafter"/>
</dbReference>
<evidence type="ECO:0000256" key="1">
    <source>
        <dbReference type="PIRSR" id="PIRSR600888-1"/>
    </source>
</evidence>
<reference evidence="4" key="1">
    <citation type="submission" date="2017-09" db="EMBL/GenBank/DDBJ databases">
        <title>Depth-based differentiation of microbial function through sediment-hosted aquifers and enrichment of novel symbionts in the deep terrestrial subsurface.</title>
        <authorList>
            <person name="Probst A.J."/>
            <person name="Ladd B."/>
            <person name="Jarett J.K."/>
            <person name="Geller-Mcgrath D.E."/>
            <person name="Sieber C.M.K."/>
            <person name="Emerson J.B."/>
            <person name="Anantharaman K."/>
            <person name="Thomas B.C."/>
            <person name="Malmstrom R."/>
            <person name="Stieglmeier M."/>
            <person name="Klingl A."/>
            <person name="Woyke T."/>
            <person name="Ryan C.M."/>
            <person name="Banfield J.F."/>
        </authorList>
    </citation>
    <scope>NUCLEOTIDE SEQUENCE [LARGE SCALE GENOMIC DNA]</scope>
</reference>
<evidence type="ECO:0000313" key="3">
    <source>
        <dbReference type="EMBL" id="PIS39012.1"/>
    </source>
</evidence>
<dbReference type="InterPro" id="IPR011051">
    <property type="entry name" value="RmlC_Cupin_sf"/>
</dbReference>
<accession>A0A2M6T133</accession>
<dbReference type="Gene3D" id="2.60.120.10">
    <property type="entry name" value="Jelly Rolls"/>
    <property type="match status" value="1"/>
</dbReference>
<organism evidence="3 4">
    <name type="scientific">Candidatus Nealsonbacteria bacterium CG08_land_8_20_14_0_20_43_11</name>
    <dbReference type="NCBI Taxonomy" id="1974706"/>
    <lineage>
        <taxon>Bacteria</taxon>
        <taxon>Candidatus Nealsoniibacteriota</taxon>
    </lineage>
</organism>
<evidence type="ECO:0000313" key="4">
    <source>
        <dbReference type="Proteomes" id="UP000229390"/>
    </source>
</evidence>
<dbReference type="Pfam" id="PF00908">
    <property type="entry name" value="dTDP_sugar_isom"/>
    <property type="match status" value="1"/>
</dbReference>
<dbReference type="AlphaFoldDB" id="A0A2M6T133"/>
<feature type="active site" description="Proton acceptor" evidence="1">
    <location>
        <position position="61"/>
    </location>
</feature>
<dbReference type="SUPFAM" id="SSF51182">
    <property type="entry name" value="RmlC-like cupins"/>
    <property type="match status" value="1"/>
</dbReference>
<dbReference type="InterPro" id="IPR000888">
    <property type="entry name" value="RmlC-like"/>
</dbReference>
<dbReference type="PANTHER" id="PTHR21047:SF2">
    <property type="entry name" value="THYMIDINE DIPHOSPHO-4-KETO-RHAMNOSE 3,5-EPIMERASE"/>
    <property type="match status" value="1"/>
</dbReference>
<feature type="site" description="Participates in a stacking interaction with the thymidine ring of dTDP-4-oxo-6-deoxyglucose" evidence="2">
    <location>
        <position position="134"/>
    </location>
</feature>
<gene>
    <name evidence="3" type="ORF">COT34_00625</name>
</gene>
<dbReference type="Proteomes" id="UP000229390">
    <property type="component" value="Unassembled WGS sequence"/>
</dbReference>
<protein>
    <submittedName>
        <fullName evidence="3">dTDP-4-keto-6-deoxy-D-glucose epimerase</fullName>
    </submittedName>
</protein>
<proteinExistence type="predicted"/>
<dbReference type="GO" id="GO:0008830">
    <property type="term" value="F:dTDP-4-dehydrorhamnose 3,5-epimerase activity"/>
    <property type="evidence" value="ECO:0007669"/>
    <property type="project" value="InterPro"/>
</dbReference>
<dbReference type="EMBL" id="PEYE01000011">
    <property type="protein sequence ID" value="PIS39012.1"/>
    <property type="molecule type" value="Genomic_DNA"/>
</dbReference>
<sequence>MEISATKLNKVLLIKPDIFEDFRGEYMETYNEELYQKSGIGVKFVQDDISVSAKNVLRGIHGDNETWKLISCLYGKFYLVVVNCDTESSEFGKWQAFTLSDKNRLQVLVPPKYGNGHLVLSEITVFHYKQSTYYQPEKQFTYKWNNPKFNIWWPTKSPILSQRDELGHR</sequence>
<feature type="active site" description="Proton donor" evidence="1">
    <location>
        <position position="128"/>
    </location>
</feature>
<dbReference type="InterPro" id="IPR014710">
    <property type="entry name" value="RmlC-like_jellyroll"/>
</dbReference>
<evidence type="ECO:0000256" key="2">
    <source>
        <dbReference type="PIRSR" id="PIRSR600888-3"/>
    </source>
</evidence>
<comment type="caution">
    <text evidence="3">The sequence shown here is derived from an EMBL/GenBank/DDBJ whole genome shotgun (WGS) entry which is preliminary data.</text>
</comment>